<dbReference type="GO" id="GO:0006829">
    <property type="term" value="P:zinc ion transport"/>
    <property type="evidence" value="ECO:0007669"/>
    <property type="project" value="UniProtKB-KW"/>
</dbReference>
<dbReference type="SUPFAM" id="SSF53807">
    <property type="entry name" value="Helical backbone' metal receptor"/>
    <property type="match status" value="1"/>
</dbReference>
<evidence type="ECO:0000256" key="3">
    <source>
        <dbReference type="ARBA" id="ARBA00022448"/>
    </source>
</evidence>
<protein>
    <recommendedName>
        <fullName evidence="2">High-affinity zinc uptake system protein ZnuA</fullName>
    </recommendedName>
</protein>
<proteinExistence type="inferred from homology"/>
<keyword evidence="4" id="KW-0732">Signal</keyword>
<evidence type="ECO:0000256" key="2">
    <source>
        <dbReference type="ARBA" id="ARBA00015915"/>
    </source>
</evidence>
<dbReference type="InterPro" id="IPR050492">
    <property type="entry name" value="Bact_metal-bind_prot9"/>
</dbReference>
<evidence type="ECO:0000256" key="1">
    <source>
        <dbReference type="ARBA" id="ARBA00011028"/>
    </source>
</evidence>
<evidence type="ECO:0000256" key="6">
    <source>
        <dbReference type="SAM" id="MobiDB-lite"/>
    </source>
</evidence>
<keyword evidence="5" id="KW-0864">Zinc transport</keyword>
<feature type="compositionally biased region" description="Basic and acidic residues" evidence="6">
    <location>
        <begin position="151"/>
        <end position="223"/>
    </location>
</feature>
<dbReference type="PANTHER" id="PTHR42953:SF3">
    <property type="entry name" value="HIGH-AFFINITY ZINC UPTAKE SYSTEM PROTEIN ZNUA"/>
    <property type="match status" value="1"/>
</dbReference>
<dbReference type="PANTHER" id="PTHR42953">
    <property type="entry name" value="HIGH-AFFINITY ZINC UPTAKE SYSTEM PROTEIN ZNUA-RELATED"/>
    <property type="match status" value="1"/>
</dbReference>
<dbReference type="RefSeq" id="WP_303592535.1">
    <property type="nucleotide sequence ID" value="NZ_JAUORK010000001.1"/>
</dbReference>
<keyword evidence="5" id="KW-0406">Ion transport</keyword>
<evidence type="ECO:0000256" key="5">
    <source>
        <dbReference type="ARBA" id="ARBA00022906"/>
    </source>
</evidence>
<gene>
    <name evidence="7" type="ORF">Q4535_00870</name>
</gene>
<keyword evidence="3" id="KW-0813">Transport</keyword>
<dbReference type="InterPro" id="IPR006127">
    <property type="entry name" value="ZnuA-like"/>
</dbReference>
<name>A0AAP4WX07_9GAMM</name>
<keyword evidence="5" id="KW-0862">Zinc</keyword>
<comment type="caution">
    <text evidence="7">The sequence shown here is derived from an EMBL/GenBank/DDBJ whole genome shotgun (WGS) entry which is preliminary data.</text>
</comment>
<reference evidence="7" key="1">
    <citation type="submission" date="2023-07" db="EMBL/GenBank/DDBJ databases">
        <title>Genome content predicts the carbon catabolic preferences of heterotrophic bacteria.</title>
        <authorList>
            <person name="Gralka M."/>
        </authorList>
    </citation>
    <scope>NUCLEOTIDE SEQUENCE</scope>
    <source>
        <strain evidence="7">C2R13</strain>
    </source>
</reference>
<dbReference type="Gene3D" id="3.40.50.1980">
    <property type="entry name" value="Nitrogenase molybdenum iron protein domain"/>
    <property type="match status" value="3"/>
</dbReference>
<comment type="similarity">
    <text evidence="1">Belongs to the bacterial solute-binding protein 9 family.</text>
</comment>
<sequence length="396" mass="43931">MSMHAGSPLASRQVLCEKLLSRVQRTLGPRAARALPLSVLGALAAFATPAAHAQDSAPLHVAVSVPPIAWMVDQLAGEHVEITTLVKPGDSPHAYDPTPRQVAELSTVPLYLAIGVPFEQVWLPRLVKNNAEMQVVHLEEGLNTRHFGSGEAHDHGQEEAHAHEQDAHHDGDHDDHDEHDEHHDEHADHEAHEEHHGEHEGHEEHHDEHHDEHADHQEHGAQHDEDEDLGEADPHLWLDPQRMQTVVERAAEVLEARLPQHASEIDANEQRLLKTLSELDAQIAQTLAPYKGRNFLIFHPSFGYFADRYSLEQHAIEVSGREPTPREMATLITRAKDENIGTIFVSGQFSQTAAKRIASSLGAEVAVLDPLAEDYLDNLKHATEALKAGFKLTDSQ</sequence>
<accession>A0AAP4WX07</accession>
<evidence type="ECO:0000256" key="4">
    <source>
        <dbReference type="ARBA" id="ARBA00022729"/>
    </source>
</evidence>
<dbReference type="AlphaFoldDB" id="A0AAP4WX07"/>
<evidence type="ECO:0000313" key="8">
    <source>
        <dbReference type="Proteomes" id="UP001170481"/>
    </source>
</evidence>
<dbReference type="GO" id="GO:0046872">
    <property type="term" value="F:metal ion binding"/>
    <property type="evidence" value="ECO:0007669"/>
    <property type="project" value="InterPro"/>
</dbReference>
<dbReference type="Pfam" id="PF01297">
    <property type="entry name" value="ZnuA"/>
    <property type="match status" value="1"/>
</dbReference>
<organism evidence="7 8">
    <name type="scientific">Cobetia amphilecti</name>
    <dbReference type="NCBI Taxonomy" id="1055104"/>
    <lineage>
        <taxon>Bacteria</taxon>
        <taxon>Pseudomonadati</taxon>
        <taxon>Pseudomonadota</taxon>
        <taxon>Gammaproteobacteria</taxon>
        <taxon>Oceanospirillales</taxon>
        <taxon>Halomonadaceae</taxon>
        <taxon>Cobetia</taxon>
    </lineage>
</organism>
<dbReference type="Proteomes" id="UP001170481">
    <property type="component" value="Unassembled WGS sequence"/>
</dbReference>
<dbReference type="EMBL" id="JAUORK010000001">
    <property type="protein sequence ID" value="MDO6670659.1"/>
    <property type="molecule type" value="Genomic_DNA"/>
</dbReference>
<feature type="region of interest" description="Disordered" evidence="6">
    <location>
        <begin position="145"/>
        <end position="233"/>
    </location>
</feature>
<evidence type="ECO:0000313" key="7">
    <source>
        <dbReference type="EMBL" id="MDO6670659.1"/>
    </source>
</evidence>